<feature type="transmembrane region" description="Helical" evidence="1">
    <location>
        <begin position="252"/>
        <end position="270"/>
    </location>
</feature>
<dbReference type="Pfam" id="PF14378">
    <property type="entry name" value="PAP2_3"/>
    <property type="match status" value="1"/>
</dbReference>
<proteinExistence type="predicted"/>
<gene>
    <name evidence="3" type="ORF">DMY87_08565</name>
</gene>
<feature type="transmembrane region" description="Helical" evidence="1">
    <location>
        <begin position="127"/>
        <end position="149"/>
    </location>
</feature>
<sequence>MSRDLANLRCALPIYTVCNVIAIVAITLLSKLRLDVASFGAVFFTVPLLVVGALFTRRRVMGTASLILEVLCSGIVLSVVVLLASYLAISLDRPLVDAALADADRWLGFNAFDIVTMVNNMPVLSSMLMYAYSSFSLQLLVLPILLIVLGSPASAYTLVLSYGLAGVVASLISIWFPAVGAHISYDLASQRLPSVNLYYGYAFLSEFNAVRANSEFTLSLATAQGILTFPSVHTAVAIICTVASFGQRVLRYPVLTLNVLMLISTVTHGGHYLVDVIAGIVVATLALVTTLVIARSRIPGIVALT</sequence>
<keyword evidence="1" id="KW-0472">Membrane</keyword>
<feature type="domain" description="Inositolphosphotransferase Aur1/Ipt1" evidence="2">
    <location>
        <begin position="99"/>
        <end position="288"/>
    </location>
</feature>
<evidence type="ECO:0000313" key="3">
    <source>
        <dbReference type="EMBL" id="PYB75474.1"/>
    </source>
</evidence>
<reference evidence="3 4" key="1">
    <citation type="submission" date="2018-06" db="EMBL/GenBank/DDBJ databases">
        <title>Rhizobium wuzhouense sp. nov., isolated from roots of Oryza officinalis.</title>
        <authorList>
            <person name="Yuan T."/>
        </authorList>
    </citation>
    <scope>NUCLEOTIDE SEQUENCE [LARGE SCALE GENOMIC DNA]</scope>
    <source>
        <strain evidence="3 4">W44</strain>
    </source>
</reference>
<comment type="caution">
    <text evidence="3">The sequence shown here is derived from an EMBL/GenBank/DDBJ whole genome shotgun (WGS) entry which is preliminary data.</text>
</comment>
<dbReference type="EMBL" id="QJRY01000002">
    <property type="protein sequence ID" value="PYB75474.1"/>
    <property type="molecule type" value="Genomic_DNA"/>
</dbReference>
<feature type="transmembrane region" description="Helical" evidence="1">
    <location>
        <begin position="226"/>
        <end position="245"/>
    </location>
</feature>
<dbReference type="InterPro" id="IPR026841">
    <property type="entry name" value="Aur1/Ipt1"/>
</dbReference>
<accession>A0ABX5NWG3</accession>
<keyword evidence="1" id="KW-1133">Transmembrane helix</keyword>
<keyword evidence="4" id="KW-1185">Reference proteome</keyword>
<organism evidence="3 4">
    <name type="scientific">Rhizobium wuzhouense</name>
    <dbReference type="NCBI Taxonomy" id="1986026"/>
    <lineage>
        <taxon>Bacteria</taxon>
        <taxon>Pseudomonadati</taxon>
        <taxon>Pseudomonadota</taxon>
        <taxon>Alphaproteobacteria</taxon>
        <taxon>Hyphomicrobiales</taxon>
        <taxon>Rhizobiaceae</taxon>
        <taxon>Rhizobium/Agrobacterium group</taxon>
        <taxon>Rhizobium</taxon>
    </lineage>
</organism>
<evidence type="ECO:0000313" key="4">
    <source>
        <dbReference type="Proteomes" id="UP000247536"/>
    </source>
</evidence>
<protein>
    <recommendedName>
        <fullName evidence="2">Inositolphosphotransferase Aur1/Ipt1 domain-containing protein</fullName>
    </recommendedName>
</protein>
<feature type="transmembrane region" description="Helical" evidence="1">
    <location>
        <begin position="67"/>
        <end position="89"/>
    </location>
</feature>
<evidence type="ECO:0000259" key="2">
    <source>
        <dbReference type="Pfam" id="PF14378"/>
    </source>
</evidence>
<name>A0ABX5NWG3_9HYPH</name>
<dbReference type="RefSeq" id="WP_110790858.1">
    <property type="nucleotide sequence ID" value="NZ_QJRY01000002.1"/>
</dbReference>
<feature type="transmembrane region" description="Helical" evidence="1">
    <location>
        <begin position="156"/>
        <end position="176"/>
    </location>
</feature>
<dbReference type="Proteomes" id="UP000247536">
    <property type="component" value="Unassembled WGS sequence"/>
</dbReference>
<evidence type="ECO:0000256" key="1">
    <source>
        <dbReference type="SAM" id="Phobius"/>
    </source>
</evidence>
<feature type="transmembrane region" description="Helical" evidence="1">
    <location>
        <begin position="36"/>
        <end position="55"/>
    </location>
</feature>
<feature type="transmembrane region" description="Helical" evidence="1">
    <location>
        <begin position="276"/>
        <end position="294"/>
    </location>
</feature>
<feature type="transmembrane region" description="Helical" evidence="1">
    <location>
        <begin position="12"/>
        <end position="30"/>
    </location>
</feature>
<keyword evidence="1" id="KW-0812">Transmembrane</keyword>